<reference evidence="1" key="1">
    <citation type="submission" date="2016-09" db="EMBL/GenBank/DDBJ databases">
        <authorList>
            <person name="Capua I."/>
            <person name="De Benedictis P."/>
            <person name="Joannis T."/>
            <person name="Lombin L.H."/>
            <person name="Cattoli G."/>
        </authorList>
    </citation>
    <scope>NUCLEOTIDE SEQUENCE</scope>
    <source>
        <strain evidence="1">B9</strain>
    </source>
</reference>
<protein>
    <submittedName>
        <fullName evidence="1">Uncharacterized protein</fullName>
    </submittedName>
</protein>
<gene>
    <name evidence="1" type="ORF">CNECB9_600024</name>
</gene>
<accession>A0A1K0IRP4</accession>
<name>A0A1K0IRP4_CUPNE</name>
<dbReference type="AlphaFoldDB" id="A0A1K0IRP4"/>
<sequence length="46" mass="5185">MALSPRGTAQVRVFASQWRHILGFSHCETAHSVMDFVTRLAVKWVG</sequence>
<evidence type="ECO:0000313" key="1">
    <source>
        <dbReference type="EMBL" id="SCU99559.1"/>
    </source>
</evidence>
<proteinExistence type="predicted"/>
<organism evidence="1">
    <name type="scientific">Cupriavidus necator</name>
    <name type="common">Alcaligenes eutrophus</name>
    <name type="synonym">Ralstonia eutropha</name>
    <dbReference type="NCBI Taxonomy" id="106590"/>
    <lineage>
        <taxon>Bacteria</taxon>
        <taxon>Pseudomonadati</taxon>
        <taxon>Pseudomonadota</taxon>
        <taxon>Betaproteobacteria</taxon>
        <taxon>Burkholderiales</taxon>
        <taxon>Burkholderiaceae</taxon>
        <taxon>Cupriavidus</taxon>
    </lineage>
</organism>
<dbReference type="EMBL" id="FMSH01000508">
    <property type="protein sequence ID" value="SCU99559.1"/>
    <property type="molecule type" value="Genomic_DNA"/>
</dbReference>